<feature type="transmembrane region" description="Helical" evidence="7">
    <location>
        <begin position="130"/>
        <end position="147"/>
    </location>
</feature>
<protein>
    <submittedName>
        <fullName evidence="10">Phage shock protein PspC (Stress-responsive transcriptional regulator)</fullName>
    </submittedName>
</protein>
<sequence length="203" mass="22548">MEKKLQRNQQDKMIAGVCSGLADYFDVDVTWVRIAFVVAVMAGASGLLAYIVLWIAVPRKPYVPDYGQFTADYKVNDPGNPVNPFPYAAPKKKDNGSGRLIAGAIFIFFGTFFLLNEFNLIPDWVEFHNLWPLILIGMGIYTLSGAVNKDNNWKDDLTQTTTFSEPEVKPDAAKPDTIKTDASENVSTEETNPSTDDSTNKQI</sequence>
<keyword evidence="3 7" id="KW-0812">Transmembrane</keyword>
<name>A0A1G9YKW5_9SPHI</name>
<dbReference type="InterPro" id="IPR007168">
    <property type="entry name" value="Phageshock_PspC_N"/>
</dbReference>
<reference evidence="11" key="1">
    <citation type="submission" date="2016-10" db="EMBL/GenBank/DDBJ databases">
        <authorList>
            <person name="Varghese N."/>
            <person name="Submissions S."/>
        </authorList>
    </citation>
    <scope>NUCLEOTIDE SEQUENCE [LARGE SCALE GENOMIC DNA]</scope>
    <source>
        <strain evidence="11">DSM 24536</strain>
    </source>
</reference>
<evidence type="ECO:0000256" key="3">
    <source>
        <dbReference type="ARBA" id="ARBA00022692"/>
    </source>
</evidence>
<keyword evidence="2" id="KW-1003">Cell membrane</keyword>
<dbReference type="PANTHER" id="PTHR33885:SF3">
    <property type="entry name" value="PHAGE SHOCK PROTEIN C"/>
    <property type="match status" value="1"/>
</dbReference>
<dbReference type="InterPro" id="IPR052027">
    <property type="entry name" value="PspC"/>
</dbReference>
<dbReference type="GO" id="GO:0005886">
    <property type="term" value="C:plasma membrane"/>
    <property type="evidence" value="ECO:0007669"/>
    <property type="project" value="UniProtKB-SubCell"/>
</dbReference>
<feature type="transmembrane region" description="Helical" evidence="7">
    <location>
        <begin position="100"/>
        <end position="118"/>
    </location>
</feature>
<dbReference type="AlphaFoldDB" id="A0A1G9YKW5"/>
<dbReference type="Proteomes" id="UP000199226">
    <property type="component" value="Unassembled WGS sequence"/>
</dbReference>
<evidence type="ECO:0000256" key="4">
    <source>
        <dbReference type="ARBA" id="ARBA00022989"/>
    </source>
</evidence>
<feature type="region of interest" description="Disordered" evidence="6">
    <location>
        <begin position="159"/>
        <end position="203"/>
    </location>
</feature>
<dbReference type="EMBL" id="FNHH01000040">
    <property type="protein sequence ID" value="SDN09103.1"/>
    <property type="molecule type" value="Genomic_DNA"/>
</dbReference>
<evidence type="ECO:0000259" key="9">
    <source>
        <dbReference type="Pfam" id="PF18917"/>
    </source>
</evidence>
<dbReference type="Pfam" id="PF18917">
    <property type="entry name" value="LiaI-LiaF-like_TM1"/>
    <property type="match status" value="1"/>
</dbReference>
<gene>
    <name evidence="10" type="ORF">SAMN05421813_1408</name>
</gene>
<feature type="domain" description="LiaI-LiaF-like transmembrane region" evidence="9">
    <location>
        <begin position="100"/>
        <end position="141"/>
    </location>
</feature>
<dbReference type="RefSeq" id="WP_090707020.1">
    <property type="nucleotide sequence ID" value="NZ_FNHH01000040.1"/>
</dbReference>
<evidence type="ECO:0000256" key="7">
    <source>
        <dbReference type="SAM" id="Phobius"/>
    </source>
</evidence>
<evidence type="ECO:0000256" key="5">
    <source>
        <dbReference type="ARBA" id="ARBA00023136"/>
    </source>
</evidence>
<feature type="compositionally biased region" description="Polar residues" evidence="6">
    <location>
        <begin position="183"/>
        <end position="203"/>
    </location>
</feature>
<keyword evidence="4 7" id="KW-1133">Transmembrane helix</keyword>
<evidence type="ECO:0000256" key="1">
    <source>
        <dbReference type="ARBA" id="ARBA00004162"/>
    </source>
</evidence>
<dbReference type="Pfam" id="PF04024">
    <property type="entry name" value="PspC"/>
    <property type="match status" value="1"/>
</dbReference>
<dbReference type="PANTHER" id="PTHR33885">
    <property type="entry name" value="PHAGE SHOCK PROTEIN C"/>
    <property type="match status" value="1"/>
</dbReference>
<feature type="transmembrane region" description="Helical" evidence="7">
    <location>
        <begin position="34"/>
        <end position="57"/>
    </location>
</feature>
<evidence type="ECO:0000256" key="6">
    <source>
        <dbReference type="SAM" id="MobiDB-lite"/>
    </source>
</evidence>
<keyword evidence="5 7" id="KW-0472">Membrane</keyword>
<dbReference type="STRING" id="990371.SAMN05421813_1408"/>
<dbReference type="OrthoDB" id="5772680at2"/>
<keyword evidence="11" id="KW-1185">Reference proteome</keyword>
<evidence type="ECO:0000313" key="10">
    <source>
        <dbReference type="EMBL" id="SDN09103.1"/>
    </source>
</evidence>
<evidence type="ECO:0000313" key="11">
    <source>
        <dbReference type="Proteomes" id="UP000199226"/>
    </source>
</evidence>
<proteinExistence type="predicted"/>
<evidence type="ECO:0000259" key="8">
    <source>
        <dbReference type="Pfam" id="PF04024"/>
    </source>
</evidence>
<organism evidence="10 11">
    <name type="scientific">Daejeonella rubra</name>
    <dbReference type="NCBI Taxonomy" id="990371"/>
    <lineage>
        <taxon>Bacteria</taxon>
        <taxon>Pseudomonadati</taxon>
        <taxon>Bacteroidota</taxon>
        <taxon>Sphingobacteriia</taxon>
        <taxon>Sphingobacteriales</taxon>
        <taxon>Sphingobacteriaceae</taxon>
        <taxon>Daejeonella</taxon>
    </lineage>
</organism>
<evidence type="ECO:0000256" key="2">
    <source>
        <dbReference type="ARBA" id="ARBA00022475"/>
    </source>
</evidence>
<feature type="domain" description="Phage shock protein PspC N-terminal" evidence="8">
    <location>
        <begin position="3"/>
        <end position="59"/>
    </location>
</feature>
<comment type="subcellular location">
    <subcellularLocation>
        <location evidence="1">Cell membrane</location>
        <topology evidence="1">Single-pass membrane protein</topology>
    </subcellularLocation>
</comment>
<accession>A0A1G9YKW5</accession>
<dbReference type="InterPro" id="IPR043726">
    <property type="entry name" value="LiaI-LiaF-like_TM1"/>
</dbReference>
<feature type="compositionally biased region" description="Basic and acidic residues" evidence="6">
    <location>
        <begin position="166"/>
        <end position="182"/>
    </location>
</feature>